<proteinExistence type="predicted"/>
<dbReference type="InterPro" id="IPR002044">
    <property type="entry name" value="CBM20"/>
</dbReference>
<keyword evidence="4" id="KW-1185">Reference proteome</keyword>
<dbReference type="SMART" id="SM01065">
    <property type="entry name" value="CBM_2"/>
    <property type="match status" value="1"/>
</dbReference>
<evidence type="ECO:0000313" key="4">
    <source>
        <dbReference type="Proteomes" id="UP000247498"/>
    </source>
</evidence>
<evidence type="ECO:0000313" key="3">
    <source>
        <dbReference type="EMBL" id="GBF96331.1"/>
    </source>
</evidence>
<name>A0A2V0P8Z0_9CHLO</name>
<comment type="caution">
    <text evidence="3">The sequence shown here is derived from an EMBL/GenBank/DDBJ whole genome shotgun (WGS) entry which is preliminary data.</text>
</comment>
<dbReference type="PROSITE" id="PS51166">
    <property type="entry name" value="CBM20"/>
    <property type="match status" value="1"/>
</dbReference>
<dbReference type="EMBL" id="BDRX01000078">
    <property type="protein sequence ID" value="GBF96331.1"/>
    <property type="molecule type" value="Genomic_DNA"/>
</dbReference>
<dbReference type="GO" id="GO:2001070">
    <property type="term" value="F:starch binding"/>
    <property type="evidence" value="ECO:0007669"/>
    <property type="project" value="InterPro"/>
</dbReference>
<feature type="region of interest" description="Disordered" evidence="1">
    <location>
        <begin position="209"/>
        <end position="234"/>
    </location>
</feature>
<dbReference type="PANTHER" id="PTHR15048">
    <property type="entry name" value="STARCH-BINDING DOMAIN-CONTAINING PROTEIN 1"/>
    <property type="match status" value="1"/>
</dbReference>
<feature type="region of interest" description="Disordered" evidence="1">
    <location>
        <begin position="431"/>
        <end position="458"/>
    </location>
</feature>
<feature type="compositionally biased region" description="Gly residues" evidence="1">
    <location>
        <begin position="446"/>
        <end position="458"/>
    </location>
</feature>
<dbReference type="InterPro" id="IPR013783">
    <property type="entry name" value="Ig-like_fold"/>
</dbReference>
<dbReference type="GO" id="GO:0016020">
    <property type="term" value="C:membrane"/>
    <property type="evidence" value="ECO:0007669"/>
    <property type="project" value="TreeGrafter"/>
</dbReference>
<dbReference type="InterPro" id="IPR013784">
    <property type="entry name" value="Carb-bd-like_fold"/>
</dbReference>
<dbReference type="OrthoDB" id="552216at2759"/>
<dbReference type="CDD" id="cd05467">
    <property type="entry name" value="CBM20"/>
    <property type="match status" value="1"/>
</dbReference>
<evidence type="ECO:0000256" key="1">
    <source>
        <dbReference type="SAM" id="MobiDB-lite"/>
    </source>
</evidence>
<dbReference type="InParanoid" id="A0A2V0P8Z0"/>
<protein>
    <recommendedName>
        <fullName evidence="2">CBM20 domain-containing protein</fullName>
    </recommendedName>
</protein>
<evidence type="ECO:0000259" key="2">
    <source>
        <dbReference type="PROSITE" id="PS51166"/>
    </source>
</evidence>
<dbReference type="Gene3D" id="2.60.40.10">
    <property type="entry name" value="Immunoglobulins"/>
    <property type="match status" value="1"/>
</dbReference>
<accession>A0A2V0P8Z0</accession>
<organism evidence="3 4">
    <name type="scientific">Raphidocelis subcapitata</name>
    <dbReference type="NCBI Taxonomy" id="307507"/>
    <lineage>
        <taxon>Eukaryota</taxon>
        <taxon>Viridiplantae</taxon>
        <taxon>Chlorophyta</taxon>
        <taxon>core chlorophytes</taxon>
        <taxon>Chlorophyceae</taxon>
        <taxon>CS clade</taxon>
        <taxon>Sphaeropleales</taxon>
        <taxon>Selenastraceae</taxon>
        <taxon>Raphidocelis</taxon>
    </lineage>
</organism>
<reference evidence="3 4" key="1">
    <citation type="journal article" date="2018" name="Sci. Rep.">
        <title>Raphidocelis subcapitata (=Pseudokirchneriella subcapitata) provides an insight into genome evolution and environmental adaptations in the Sphaeropleales.</title>
        <authorList>
            <person name="Suzuki S."/>
            <person name="Yamaguchi H."/>
            <person name="Nakajima N."/>
            <person name="Kawachi M."/>
        </authorList>
    </citation>
    <scope>NUCLEOTIDE SEQUENCE [LARGE SCALE GENOMIC DNA]</scope>
    <source>
        <strain evidence="3 4">NIES-35</strain>
    </source>
</reference>
<dbReference type="STRING" id="307507.A0A2V0P8Z0"/>
<dbReference type="Proteomes" id="UP000247498">
    <property type="component" value="Unassembled WGS sequence"/>
</dbReference>
<gene>
    <name evidence="3" type="ORF">Rsub_09401</name>
</gene>
<dbReference type="SUPFAM" id="SSF49452">
    <property type="entry name" value="Starch-binding domain-like"/>
    <property type="match status" value="1"/>
</dbReference>
<feature type="domain" description="CBM20" evidence="2">
    <location>
        <begin position="91"/>
        <end position="202"/>
    </location>
</feature>
<feature type="region of interest" description="Disordered" evidence="1">
    <location>
        <begin position="251"/>
        <end position="272"/>
    </location>
</feature>
<dbReference type="Pfam" id="PF00686">
    <property type="entry name" value="CBM_20"/>
    <property type="match status" value="1"/>
</dbReference>
<sequence length="458" mass="45322">MKLVAAPSAGAAAAPRARLWAGPPDARRAPAAPATCSRSRASNAARWRAPAAVALAAAAGAPAAWGWLTMQAPEEPQRDRHPGGDAAAVAAPAAPVLRATFRLQYRTPPGAAVRICGDAAPLGAWRPGAALAMERCGGDDWVAHADLPAGSVATYKYVVVDAATARPLRWQEGPNLVLSLPPGTAAAAAGLRRIEALDSWCGRLQLRRAAPAQEEADRPRAAAPAGPWQLGGGAAGAPPGAMNNVAPFRAAPAQPAAQPAPRPAQQPTAAADARAVLPSLQQELEDALSALAARRGSGQDASDAIGAAVVGLRQLQSVLLRDGGPALASLARDIAALRGAFSPAASGDEAEAAAAAAAASAADDEDAAAAAAAAAPDGSFFGPLGWQGGRHGRGGAGPGGAFDPLVAALLSDHCELPCAFVHDALASASASADWPGDWPAEADAQRGGGGGGAPCPAA</sequence>
<dbReference type="PANTHER" id="PTHR15048:SF0">
    <property type="entry name" value="STARCH-BINDING DOMAIN-CONTAINING PROTEIN 1"/>
    <property type="match status" value="1"/>
</dbReference>
<dbReference type="AlphaFoldDB" id="A0A2V0P8Z0"/>